<dbReference type="PROSITE" id="PS51257">
    <property type="entry name" value="PROKAR_LIPOPROTEIN"/>
    <property type="match status" value="1"/>
</dbReference>
<sequence length="190" mass="21091">MKRLRILTLFFLSLSMACLMGACNNDDDSPAPANVNNAGNNNSNNNGNNNGNSSDDNGDGTVNQLNGKFENVSYSNGFDICPGSYTDTRVYQFNDNNTFTYNYQSQGPCSSTSSQEGSFEQSKYTQAQQDEVDADITSMDVKLTGVITLKVSNRDDQVYPIQEDDDGFWLFYKTSSDSDANYNGRYYTKE</sequence>
<protein>
    <recommendedName>
        <fullName evidence="5">Lipocalin-like domain-containing protein</fullName>
    </recommendedName>
</protein>
<name>A0AAE4BU65_9BACT</name>
<comment type="caution">
    <text evidence="3">The sequence shown here is derived from an EMBL/GenBank/DDBJ whole genome shotgun (WGS) entry which is preliminary data.</text>
</comment>
<proteinExistence type="predicted"/>
<feature type="compositionally biased region" description="Low complexity" evidence="1">
    <location>
        <begin position="34"/>
        <end position="55"/>
    </location>
</feature>
<evidence type="ECO:0000256" key="1">
    <source>
        <dbReference type="SAM" id="MobiDB-lite"/>
    </source>
</evidence>
<feature type="region of interest" description="Disordered" evidence="1">
    <location>
        <begin position="105"/>
        <end position="126"/>
    </location>
</feature>
<evidence type="ECO:0000256" key="2">
    <source>
        <dbReference type="SAM" id="SignalP"/>
    </source>
</evidence>
<reference evidence="3" key="1">
    <citation type="submission" date="2023-07" db="EMBL/GenBank/DDBJ databases">
        <title>Genomic Encyclopedia of Type Strains, Phase IV (KMG-IV): sequencing the most valuable type-strain genomes for metagenomic binning, comparative biology and taxonomic classification.</title>
        <authorList>
            <person name="Goeker M."/>
        </authorList>
    </citation>
    <scope>NUCLEOTIDE SEQUENCE</scope>
    <source>
        <strain evidence="3">DSM 26174</strain>
    </source>
</reference>
<accession>A0AAE4BU65</accession>
<evidence type="ECO:0000313" key="4">
    <source>
        <dbReference type="Proteomes" id="UP001185092"/>
    </source>
</evidence>
<organism evidence="3 4">
    <name type="scientific">Aureibacter tunicatorum</name>
    <dbReference type="NCBI Taxonomy" id="866807"/>
    <lineage>
        <taxon>Bacteria</taxon>
        <taxon>Pseudomonadati</taxon>
        <taxon>Bacteroidota</taxon>
        <taxon>Cytophagia</taxon>
        <taxon>Cytophagales</taxon>
        <taxon>Persicobacteraceae</taxon>
        <taxon>Aureibacter</taxon>
    </lineage>
</organism>
<evidence type="ECO:0008006" key="5">
    <source>
        <dbReference type="Google" id="ProtNLM"/>
    </source>
</evidence>
<feature type="region of interest" description="Disordered" evidence="1">
    <location>
        <begin position="31"/>
        <end position="66"/>
    </location>
</feature>
<gene>
    <name evidence="3" type="ORF">HNQ88_003514</name>
</gene>
<keyword evidence="4" id="KW-1185">Reference proteome</keyword>
<dbReference type="AlphaFoldDB" id="A0AAE4BU65"/>
<dbReference type="EMBL" id="JAVDQD010000004">
    <property type="protein sequence ID" value="MDR6240448.1"/>
    <property type="molecule type" value="Genomic_DNA"/>
</dbReference>
<dbReference type="Proteomes" id="UP001185092">
    <property type="component" value="Unassembled WGS sequence"/>
</dbReference>
<feature type="chain" id="PRO_5041900606" description="Lipocalin-like domain-containing protein" evidence="2">
    <location>
        <begin position="23"/>
        <end position="190"/>
    </location>
</feature>
<feature type="signal peptide" evidence="2">
    <location>
        <begin position="1"/>
        <end position="22"/>
    </location>
</feature>
<keyword evidence="2" id="KW-0732">Signal</keyword>
<dbReference type="RefSeq" id="WP_309940382.1">
    <property type="nucleotide sequence ID" value="NZ_AP025305.1"/>
</dbReference>
<evidence type="ECO:0000313" key="3">
    <source>
        <dbReference type="EMBL" id="MDR6240448.1"/>
    </source>
</evidence>